<protein>
    <recommendedName>
        <fullName evidence="2">Glycosyltransferase 2-like domain-containing protein</fullName>
    </recommendedName>
</protein>
<dbReference type="SUPFAM" id="SSF53448">
    <property type="entry name" value="Nucleotide-diphospho-sugar transferases"/>
    <property type="match status" value="1"/>
</dbReference>
<evidence type="ECO:0008006" key="2">
    <source>
        <dbReference type="Google" id="ProtNLM"/>
    </source>
</evidence>
<comment type="caution">
    <text evidence="1">The sequence shown here is derived from an EMBL/GenBank/DDBJ whole genome shotgun (WGS) entry which is preliminary data.</text>
</comment>
<evidence type="ECO:0000313" key="1">
    <source>
        <dbReference type="EMBL" id="GAJ01980.1"/>
    </source>
</evidence>
<reference evidence="1" key="1">
    <citation type="journal article" date="2014" name="Front. Microbiol.">
        <title>High frequency of phylogenetically diverse reductive dehalogenase-homologous genes in deep subseafloor sedimentary metagenomes.</title>
        <authorList>
            <person name="Kawai M."/>
            <person name="Futagami T."/>
            <person name="Toyoda A."/>
            <person name="Takaki Y."/>
            <person name="Nishi S."/>
            <person name="Hori S."/>
            <person name="Arai W."/>
            <person name="Tsubouchi T."/>
            <person name="Morono Y."/>
            <person name="Uchiyama I."/>
            <person name="Ito T."/>
            <person name="Fujiyama A."/>
            <person name="Inagaki F."/>
            <person name="Takami H."/>
        </authorList>
    </citation>
    <scope>NUCLEOTIDE SEQUENCE</scope>
    <source>
        <strain evidence="1">Expedition CK06-06</strain>
    </source>
</reference>
<sequence length="173" mass="19933">EDGMDVVVVMAGDNQMDPDYLPDILAPVVEGRADYSKGNRLLSPEYRKGMSGWRLFGNLVLTLLNKVASGYWHIVDPQNGYTAISRQTLERIDLDSIYPWYGYPNDMLIKLNVYGFRVVDVPHPARYGNEKSKITYGKYILKVSWLLLKGFFWRLKMKHIQIGKSERRTNIGD</sequence>
<proteinExistence type="predicted"/>
<organism evidence="1">
    <name type="scientific">marine sediment metagenome</name>
    <dbReference type="NCBI Taxonomy" id="412755"/>
    <lineage>
        <taxon>unclassified sequences</taxon>
        <taxon>metagenomes</taxon>
        <taxon>ecological metagenomes</taxon>
    </lineage>
</organism>
<accession>X1V992</accession>
<dbReference type="AlphaFoldDB" id="X1V992"/>
<dbReference type="Gene3D" id="3.90.550.10">
    <property type="entry name" value="Spore Coat Polysaccharide Biosynthesis Protein SpsA, Chain A"/>
    <property type="match status" value="1"/>
</dbReference>
<dbReference type="InterPro" id="IPR029044">
    <property type="entry name" value="Nucleotide-diphossugar_trans"/>
</dbReference>
<name>X1V992_9ZZZZ</name>
<dbReference type="EMBL" id="BARW01020090">
    <property type="protein sequence ID" value="GAJ01980.1"/>
    <property type="molecule type" value="Genomic_DNA"/>
</dbReference>
<feature type="non-terminal residue" evidence="1">
    <location>
        <position position="1"/>
    </location>
</feature>
<gene>
    <name evidence="1" type="ORF">S12H4_34010</name>
</gene>